<feature type="non-terminal residue" evidence="3">
    <location>
        <position position="302"/>
    </location>
</feature>
<dbReference type="EMBL" id="GBEZ01019070">
    <property type="protein sequence ID" value="JAC67433.1"/>
    <property type="molecule type" value="Transcribed_RNA"/>
</dbReference>
<organism evidence="3">
    <name type="scientific">Tetraselmis sp. GSL018</name>
    <dbReference type="NCBI Taxonomy" id="582737"/>
    <lineage>
        <taxon>Eukaryota</taxon>
        <taxon>Viridiplantae</taxon>
        <taxon>Chlorophyta</taxon>
        <taxon>core chlorophytes</taxon>
        <taxon>Chlorodendrophyceae</taxon>
        <taxon>Chlorodendrales</taxon>
        <taxon>Chlorodendraceae</taxon>
        <taxon>Tetraselmis</taxon>
    </lineage>
</organism>
<feature type="coiled-coil region" evidence="1">
    <location>
        <begin position="182"/>
        <end position="209"/>
    </location>
</feature>
<accession>A0A061R610</accession>
<feature type="non-terminal residue" evidence="3">
    <location>
        <position position="1"/>
    </location>
</feature>
<keyword evidence="1" id="KW-0175">Coiled coil</keyword>
<feature type="coiled-coil region" evidence="1">
    <location>
        <begin position="33"/>
        <end position="60"/>
    </location>
</feature>
<proteinExistence type="predicted"/>
<evidence type="ECO:0000256" key="1">
    <source>
        <dbReference type="SAM" id="Coils"/>
    </source>
</evidence>
<feature type="region of interest" description="Disordered" evidence="2">
    <location>
        <begin position="210"/>
        <end position="236"/>
    </location>
</feature>
<sequence>LIEENEWLKRKAGLPEDMKIDLSELRLARHGQMMQLKSMNALLEEENMRLEEDVRRLKHELRFRTKWEGMSAAGLGLTPEQLQLLELKAEQIKFGYVDSRDEELLRLHKRIQYLEGRLAEAQAYADLPEDKRGLIDEEALSGRKVAETEAGQSISTNPSLLKAVANALDDMESVAKILPARHAEIRELVDQARETLQEAYDKEKKAAQAYSLPAEGAARESRTSARPTTAAERDSRFAGSRAWNALTPDVLADAQADKLREKLRQMASQLAELHGIAEHKNALLEASEREKAELARRRAFAA</sequence>
<reference evidence="3" key="1">
    <citation type="submission" date="2014-05" db="EMBL/GenBank/DDBJ databases">
        <title>The transcriptome of the halophilic microalga Tetraselmis sp. GSL018 isolated from the Great Salt Lake, Utah.</title>
        <authorList>
            <person name="Jinkerson R.E."/>
            <person name="D'Adamo S."/>
            <person name="Posewitz M.C."/>
        </authorList>
    </citation>
    <scope>NUCLEOTIDE SEQUENCE</scope>
    <source>
        <strain evidence="3">GSL018</strain>
    </source>
</reference>
<feature type="coiled-coil region" evidence="1">
    <location>
        <begin position="256"/>
        <end position="297"/>
    </location>
</feature>
<evidence type="ECO:0000313" key="3">
    <source>
        <dbReference type="EMBL" id="JAC67433.1"/>
    </source>
</evidence>
<name>A0A061R610_9CHLO</name>
<gene>
    <name evidence="3" type="ORF">TSPGSL018_11183</name>
</gene>
<protein>
    <submittedName>
        <fullName evidence="3">Uncharacterized protein</fullName>
    </submittedName>
</protein>
<evidence type="ECO:0000256" key="2">
    <source>
        <dbReference type="SAM" id="MobiDB-lite"/>
    </source>
</evidence>
<dbReference type="AlphaFoldDB" id="A0A061R610"/>